<dbReference type="InterPro" id="IPR011051">
    <property type="entry name" value="RmlC_Cupin_sf"/>
</dbReference>
<dbReference type="RefSeq" id="WP_244320627.1">
    <property type="nucleotide sequence ID" value="NZ_FNST01000002.1"/>
</dbReference>
<dbReference type="InterPro" id="IPR013096">
    <property type="entry name" value="Cupin_2"/>
</dbReference>
<dbReference type="PANTHER" id="PTHR36156:SF2">
    <property type="entry name" value="CUPIN TYPE-2 DOMAIN-CONTAINING PROTEIN"/>
    <property type="match status" value="1"/>
</dbReference>
<dbReference type="Gene3D" id="2.60.120.10">
    <property type="entry name" value="Jelly Rolls"/>
    <property type="match status" value="1"/>
</dbReference>
<dbReference type="Pfam" id="PF07883">
    <property type="entry name" value="Cupin_2"/>
    <property type="match status" value="1"/>
</dbReference>
<gene>
    <name evidence="2" type="ORF">SAMN04490356_0690</name>
</gene>
<sequence>MGPVEHGRRGCHSKHVPGFAVSLVWATSTDTTVGSDVSDPTPTTGSYVPALGETRVLTVSFPPDSVMVGPDLDPAAAQAEQLHILPGLAELFETDDPGVHRTDSVDYRVVLNGHFVLDLSDGRTAQLTAGDVVVQNGTRHAWRNPGMDPATTLFVLVGVPCTAHARDGQHTDNRPEEQS</sequence>
<evidence type="ECO:0000313" key="2">
    <source>
        <dbReference type="EMBL" id="SEB57446.1"/>
    </source>
</evidence>
<dbReference type="InterPro" id="IPR014710">
    <property type="entry name" value="RmlC-like_jellyroll"/>
</dbReference>
<dbReference type="SUPFAM" id="SSF51182">
    <property type="entry name" value="RmlC-like cupins"/>
    <property type="match status" value="1"/>
</dbReference>
<dbReference type="EMBL" id="FNST01000002">
    <property type="protein sequence ID" value="SEB57446.1"/>
    <property type="molecule type" value="Genomic_DNA"/>
</dbReference>
<accession>A0A1H4KGS4</accession>
<protein>
    <submittedName>
        <fullName evidence="2">Cupin domain-containing protein</fullName>
    </submittedName>
</protein>
<evidence type="ECO:0000259" key="1">
    <source>
        <dbReference type="Pfam" id="PF07883"/>
    </source>
</evidence>
<feature type="domain" description="Cupin type-2" evidence="1">
    <location>
        <begin position="99"/>
        <end position="155"/>
    </location>
</feature>
<reference evidence="3" key="1">
    <citation type="submission" date="2016-10" db="EMBL/GenBank/DDBJ databases">
        <authorList>
            <person name="Varghese N."/>
            <person name="Submissions S."/>
        </authorList>
    </citation>
    <scope>NUCLEOTIDE SEQUENCE [LARGE SCALE GENOMIC DNA]</scope>
    <source>
        <strain evidence="3">DSM 40318</strain>
    </source>
</reference>
<name>A0A1H4KGS4_STRMJ</name>
<dbReference type="CDD" id="cd02231">
    <property type="entry name" value="cupin_BLL6423-like"/>
    <property type="match status" value="1"/>
</dbReference>
<organism evidence="2 3">
    <name type="scientific">Streptomyces melanosporofaciens</name>
    <dbReference type="NCBI Taxonomy" id="67327"/>
    <lineage>
        <taxon>Bacteria</taxon>
        <taxon>Bacillati</taxon>
        <taxon>Actinomycetota</taxon>
        <taxon>Actinomycetes</taxon>
        <taxon>Kitasatosporales</taxon>
        <taxon>Streptomycetaceae</taxon>
        <taxon>Streptomyces</taxon>
        <taxon>Streptomyces violaceusniger group</taxon>
    </lineage>
</organism>
<dbReference type="PANTHER" id="PTHR36156">
    <property type="entry name" value="SLR2101 PROTEIN"/>
    <property type="match status" value="1"/>
</dbReference>
<evidence type="ECO:0000313" key="3">
    <source>
        <dbReference type="Proteomes" id="UP000198609"/>
    </source>
</evidence>
<keyword evidence="3" id="KW-1185">Reference proteome</keyword>
<dbReference type="InterPro" id="IPR047142">
    <property type="entry name" value="OryJ/VirC-like"/>
</dbReference>
<dbReference type="Proteomes" id="UP000198609">
    <property type="component" value="Unassembled WGS sequence"/>
</dbReference>
<proteinExistence type="predicted"/>
<dbReference type="AlphaFoldDB" id="A0A1H4KGS4"/>